<dbReference type="Pfam" id="PF13561">
    <property type="entry name" value="adh_short_C2"/>
    <property type="match status" value="1"/>
</dbReference>
<dbReference type="FunFam" id="3.40.50.720:FF:000084">
    <property type="entry name" value="Short-chain dehydrogenase reductase"/>
    <property type="match status" value="1"/>
</dbReference>
<evidence type="ECO:0000313" key="5">
    <source>
        <dbReference type="Proteomes" id="UP000277007"/>
    </source>
</evidence>
<dbReference type="RefSeq" id="WP_126616999.1">
    <property type="nucleotide sequence ID" value="NZ_JBHUCY010000009.1"/>
</dbReference>
<feature type="domain" description="Ketoreductase" evidence="3">
    <location>
        <begin position="10"/>
        <end position="190"/>
    </location>
</feature>
<name>A0A431VFK7_9PROT</name>
<accession>A0A431VFK7</accession>
<comment type="similarity">
    <text evidence="1">Belongs to the short-chain dehydrogenases/reductases (SDR) family.</text>
</comment>
<dbReference type="PANTHER" id="PTHR43639:SF1">
    <property type="entry name" value="SHORT-CHAIN DEHYDROGENASE_REDUCTASE FAMILY PROTEIN"/>
    <property type="match status" value="1"/>
</dbReference>
<evidence type="ECO:0000256" key="2">
    <source>
        <dbReference type="ARBA" id="ARBA00023002"/>
    </source>
</evidence>
<proteinExistence type="inferred from homology"/>
<dbReference type="InterPro" id="IPR057326">
    <property type="entry name" value="KR_dom"/>
</dbReference>
<gene>
    <name evidence="4" type="ORF">EJ903_15435</name>
</gene>
<dbReference type="PANTHER" id="PTHR43639">
    <property type="entry name" value="OXIDOREDUCTASE, SHORT-CHAIN DEHYDROGENASE/REDUCTASE FAMILY (AFU_ORTHOLOGUE AFUA_5G02870)"/>
    <property type="match status" value="1"/>
</dbReference>
<dbReference type="AlphaFoldDB" id="A0A431VFK7"/>
<sequence length="253" mass="26271">MAAPHPETLQTAVVTGGASGLGALTVKALHRAGFRVVITDLISAPAERLAQELDLAGETAMAATLDVSKPEDFQRVLDRCVERWGSVEVLVNNAARTVVKPVLDIGLDEFNAVMATNAGGTFAGCQIFGRHFKQRGYGRLINMASLAGQNGGTATGAHYAASKGAILTLTKVFARDLAPFGVTCNAIAPGPMDTPAVRAVLTPDRLPMALAGIPVGTLGNPDFVADLVTLLAKPDSGFVTGACWDVNGGIYMR</sequence>
<keyword evidence="2" id="KW-0560">Oxidoreductase</keyword>
<dbReference type="CDD" id="cd05233">
    <property type="entry name" value="SDR_c"/>
    <property type="match status" value="1"/>
</dbReference>
<dbReference type="PRINTS" id="PR00081">
    <property type="entry name" value="GDHRDH"/>
</dbReference>
<comment type="caution">
    <text evidence="4">The sequence shown here is derived from an EMBL/GenBank/DDBJ whole genome shotgun (WGS) entry which is preliminary data.</text>
</comment>
<evidence type="ECO:0000256" key="1">
    <source>
        <dbReference type="ARBA" id="ARBA00006484"/>
    </source>
</evidence>
<evidence type="ECO:0000259" key="3">
    <source>
        <dbReference type="SMART" id="SM00822"/>
    </source>
</evidence>
<dbReference type="InterPro" id="IPR002347">
    <property type="entry name" value="SDR_fam"/>
</dbReference>
<dbReference type="PROSITE" id="PS00061">
    <property type="entry name" value="ADH_SHORT"/>
    <property type="match status" value="1"/>
</dbReference>
<dbReference type="SMART" id="SM00822">
    <property type="entry name" value="PKS_KR"/>
    <property type="match status" value="1"/>
</dbReference>
<dbReference type="OrthoDB" id="9780084at2"/>
<organism evidence="4 5">
    <name type="scientific">Azospirillum griseum</name>
    <dbReference type="NCBI Taxonomy" id="2496639"/>
    <lineage>
        <taxon>Bacteria</taxon>
        <taxon>Pseudomonadati</taxon>
        <taxon>Pseudomonadota</taxon>
        <taxon>Alphaproteobacteria</taxon>
        <taxon>Rhodospirillales</taxon>
        <taxon>Azospirillaceae</taxon>
        <taxon>Azospirillum</taxon>
    </lineage>
</organism>
<dbReference type="SUPFAM" id="SSF51735">
    <property type="entry name" value="NAD(P)-binding Rossmann-fold domains"/>
    <property type="match status" value="1"/>
</dbReference>
<evidence type="ECO:0000313" key="4">
    <source>
        <dbReference type="EMBL" id="RTR18628.1"/>
    </source>
</evidence>
<dbReference type="GO" id="GO:0016491">
    <property type="term" value="F:oxidoreductase activity"/>
    <property type="evidence" value="ECO:0007669"/>
    <property type="project" value="UniProtKB-KW"/>
</dbReference>
<keyword evidence="5" id="KW-1185">Reference proteome</keyword>
<dbReference type="Proteomes" id="UP000277007">
    <property type="component" value="Unassembled WGS sequence"/>
</dbReference>
<dbReference type="InterPro" id="IPR036291">
    <property type="entry name" value="NAD(P)-bd_dom_sf"/>
</dbReference>
<protein>
    <submittedName>
        <fullName evidence="4">SDR family oxidoreductase</fullName>
    </submittedName>
</protein>
<dbReference type="Gene3D" id="3.40.50.720">
    <property type="entry name" value="NAD(P)-binding Rossmann-like Domain"/>
    <property type="match status" value="1"/>
</dbReference>
<dbReference type="PRINTS" id="PR00080">
    <property type="entry name" value="SDRFAMILY"/>
</dbReference>
<dbReference type="InterPro" id="IPR020904">
    <property type="entry name" value="Sc_DH/Rdtase_CS"/>
</dbReference>
<reference evidence="4 5" key="1">
    <citation type="submission" date="2018-12" db="EMBL/GenBank/DDBJ databases">
        <authorList>
            <person name="Yang Y."/>
        </authorList>
    </citation>
    <scope>NUCLEOTIDE SEQUENCE [LARGE SCALE GENOMIC DNA]</scope>
    <source>
        <strain evidence="4 5">L-25-5w-1</strain>
    </source>
</reference>
<dbReference type="EMBL" id="RXMA01000014">
    <property type="protein sequence ID" value="RTR18628.1"/>
    <property type="molecule type" value="Genomic_DNA"/>
</dbReference>